<dbReference type="Proteomes" id="UP000094065">
    <property type="component" value="Unassembled WGS sequence"/>
</dbReference>
<keyword evidence="3" id="KW-1185">Reference proteome</keyword>
<gene>
    <name evidence="2" type="ORF">L202_08092</name>
</gene>
<organism evidence="2 3">
    <name type="scientific">Cryptococcus amylolentus CBS 6039</name>
    <dbReference type="NCBI Taxonomy" id="1295533"/>
    <lineage>
        <taxon>Eukaryota</taxon>
        <taxon>Fungi</taxon>
        <taxon>Dikarya</taxon>
        <taxon>Basidiomycota</taxon>
        <taxon>Agaricomycotina</taxon>
        <taxon>Tremellomycetes</taxon>
        <taxon>Tremellales</taxon>
        <taxon>Cryptococcaceae</taxon>
        <taxon>Cryptococcus</taxon>
    </lineage>
</organism>
<evidence type="ECO:0000313" key="3">
    <source>
        <dbReference type="Proteomes" id="UP000094065"/>
    </source>
</evidence>
<evidence type="ECO:0000256" key="1">
    <source>
        <dbReference type="SAM" id="MobiDB-lite"/>
    </source>
</evidence>
<feature type="compositionally biased region" description="Acidic residues" evidence="1">
    <location>
        <begin position="110"/>
        <end position="122"/>
    </location>
</feature>
<dbReference type="AlphaFoldDB" id="A0A1E3HDT1"/>
<feature type="region of interest" description="Disordered" evidence="1">
    <location>
        <begin position="101"/>
        <end position="122"/>
    </location>
</feature>
<evidence type="ECO:0000313" key="2">
    <source>
        <dbReference type="EMBL" id="ODN73591.1"/>
    </source>
</evidence>
<protein>
    <submittedName>
        <fullName evidence="2">Uncharacterized protein</fullName>
    </submittedName>
</protein>
<dbReference type="EMBL" id="AWGJ01000013">
    <property type="protein sequence ID" value="ODN73591.1"/>
    <property type="molecule type" value="Genomic_DNA"/>
</dbReference>
<accession>A0A1E3HDT1</accession>
<reference evidence="2 3" key="1">
    <citation type="submission" date="2016-06" db="EMBL/GenBank/DDBJ databases">
        <title>Evolution of pathogenesis and genome organization in the Tremellales.</title>
        <authorList>
            <person name="Cuomo C."/>
            <person name="Litvintseva A."/>
            <person name="Heitman J."/>
            <person name="Chen Y."/>
            <person name="Sun S."/>
            <person name="Springer D."/>
            <person name="Dromer F."/>
            <person name="Young S."/>
            <person name="Zeng Q."/>
            <person name="Chapman S."/>
            <person name="Gujja S."/>
            <person name="Saif S."/>
            <person name="Birren B."/>
        </authorList>
    </citation>
    <scope>NUCLEOTIDE SEQUENCE [LARGE SCALE GENOMIC DNA]</scope>
    <source>
        <strain evidence="2 3">CBS 6039</strain>
    </source>
</reference>
<proteinExistence type="predicted"/>
<sequence length="122" mass="13897">MSDDENDQTNTNPSYETSTKAFSNGFYEEHTYGYSFNDLAGDISEMASNIVETLITVYPELDTERKSALANEIIARSLRERRIPGDIFKLSVNESAFDLSVKKDEKENGQQEEQEIEKEEAK</sequence>
<comment type="caution">
    <text evidence="2">The sequence shown here is derived from an EMBL/GenBank/DDBJ whole genome shotgun (WGS) entry which is preliminary data.</text>
</comment>
<dbReference type="GeneID" id="30159401"/>
<dbReference type="RefSeq" id="XP_018989503.1">
    <property type="nucleotide sequence ID" value="XM_019142932.1"/>
</dbReference>
<name>A0A1E3HDT1_9TREE</name>